<feature type="repeat" description="ANK" evidence="1">
    <location>
        <begin position="175"/>
        <end position="200"/>
    </location>
</feature>
<accession>A0AAD6HXD5</accession>
<dbReference type="SUPFAM" id="SSF48403">
    <property type="entry name" value="Ankyrin repeat"/>
    <property type="match status" value="1"/>
</dbReference>
<keyword evidence="1" id="KW-0040">ANK repeat</keyword>
<sequence length="300" mass="33840">MAELLTVVGGIASFAQILGIVFQATETVASFCSAIKDAPDELCRVREKLLSLRTSLESIQVQLDEIDDNDLLPPDMCYILHNAVRSIYEDVIVLNKRCIKSLDGESRAIGKRLKWAFVERHLMSGMLERLQSSESTMTCILQLLNFRLSLLIYASQKQVINGKKKIAFTEGVFDNGQSPLHLAAEIADNVAVLEYLCNQGFLDDLDRQEVWGWTPLHYGIMSAFLWKDPSIEKVRFLLSKGAKINIKGRRRENFGLLLERMPAGGFTPGQMCRALDLSLYEKFEREFKIVGASLEDESLE</sequence>
<dbReference type="Pfam" id="PF12796">
    <property type="entry name" value="Ank_2"/>
    <property type="match status" value="1"/>
</dbReference>
<evidence type="ECO:0000313" key="3">
    <source>
        <dbReference type="Proteomes" id="UP001215712"/>
    </source>
</evidence>
<gene>
    <name evidence="2" type="ORF">N7493_000683</name>
</gene>
<reference evidence="2" key="2">
    <citation type="submission" date="2023-01" db="EMBL/GenBank/DDBJ databases">
        <authorList>
            <person name="Petersen C."/>
        </authorList>
    </citation>
    <scope>NUCLEOTIDE SEQUENCE</scope>
    <source>
        <strain evidence="2">IBT 17514</strain>
    </source>
</reference>
<dbReference type="AlphaFoldDB" id="A0AAD6HXD5"/>
<dbReference type="PROSITE" id="PS50297">
    <property type="entry name" value="ANK_REP_REGION"/>
    <property type="match status" value="1"/>
</dbReference>
<evidence type="ECO:0000256" key="1">
    <source>
        <dbReference type="PROSITE-ProRule" id="PRU00023"/>
    </source>
</evidence>
<organism evidence="2 3">
    <name type="scientific">Penicillium malachiteum</name>
    <dbReference type="NCBI Taxonomy" id="1324776"/>
    <lineage>
        <taxon>Eukaryota</taxon>
        <taxon>Fungi</taxon>
        <taxon>Dikarya</taxon>
        <taxon>Ascomycota</taxon>
        <taxon>Pezizomycotina</taxon>
        <taxon>Eurotiomycetes</taxon>
        <taxon>Eurotiomycetidae</taxon>
        <taxon>Eurotiales</taxon>
        <taxon>Aspergillaceae</taxon>
        <taxon>Penicillium</taxon>
    </lineage>
</organism>
<dbReference type="SMART" id="SM00248">
    <property type="entry name" value="ANK"/>
    <property type="match status" value="2"/>
</dbReference>
<keyword evidence="3" id="KW-1185">Reference proteome</keyword>
<dbReference type="EMBL" id="JAQJAN010000001">
    <property type="protein sequence ID" value="KAJ5740811.1"/>
    <property type="molecule type" value="Genomic_DNA"/>
</dbReference>
<dbReference type="PROSITE" id="PS50088">
    <property type="entry name" value="ANK_REPEAT"/>
    <property type="match status" value="1"/>
</dbReference>
<dbReference type="Proteomes" id="UP001215712">
    <property type="component" value="Unassembled WGS sequence"/>
</dbReference>
<protein>
    <submittedName>
        <fullName evidence="2">Ankyrin</fullName>
    </submittedName>
</protein>
<name>A0AAD6HXD5_9EURO</name>
<proteinExistence type="predicted"/>
<comment type="caution">
    <text evidence="2">The sequence shown here is derived from an EMBL/GenBank/DDBJ whole genome shotgun (WGS) entry which is preliminary data.</text>
</comment>
<evidence type="ECO:0000313" key="2">
    <source>
        <dbReference type="EMBL" id="KAJ5740811.1"/>
    </source>
</evidence>
<dbReference type="InterPro" id="IPR002110">
    <property type="entry name" value="Ankyrin_rpt"/>
</dbReference>
<dbReference type="InterPro" id="IPR036770">
    <property type="entry name" value="Ankyrin_rpt-contain_sf"/>
</dbReference>
<dbReference type="Gene3D" id="1.25.40.20">
    <property type="entry name" value="Ankyrin repeat-containing domain"/>
    <property type="match status" value="1"/>
</dbReference>
<reference evidence="2" key="1">
    <citation type="journal article" date="2023" name="IMA Fungus">
        <title>Comparative genomic study of the Penicillium genus elucidates a diverse pangenome and 15 lateral gene transfer events.</title>
        <authorList>
            <person name="Petersen C."/>
            <person name="Sorensen T."/>
            <person name="Nielsen M.R."/>
            <person name="Sondergaard T.E."/>
            <person name="Sorensen J.L."/>
            <person name="Fitzpatrick D.A."/>
            <person name="Frisvad J.C."/>
            <person name="Nielsen K.L."/>
        </authorList>
    </citation>
    <scope>NUCLEOTIDE SEQUENCE</scope>
    <source>
        <strain evidence="2">IBT 17514</strain>
    </source>
</reference>